<dbReference type="EMBL" id="NEVJ01000003">
    <property type="protein sequence ID" value="OZI19070.1"/>
    <property type="molecule type" value="Genomic_DNA"/>
</dbReference>
<dbReference type="InterPro" id="IPR013830">
    <property type="entry name" value="SGNH_hydro"/>
</dbReference>
<comment type="caution">
    <text evidence="3">The sequence shown here is derived from an EMBL/GenBank/DDBJ whole genome shotgun (WGS) entry which is preliminary data.</text>
</comment>
<sequence length="219" mass="23498">MRPLIRLLFATILTLLAAYAHAQTAATPAGSRTGANEHKTILVVGDSLSAEYGIARGTGWVPLLGRRLAQEYPGWSVANASISGDTTSGGLTRLPALLKQHHPAIVILELGSNDALRGLPLAMTEQNLTAMAQQARQAGAKVLLVGMQIPPNYGRAYADQFRDLFVKVAKAENAGLVPFLMDGIATDREMFQPDGIHPNEQGQPRLLENVWGGLEPMLK</sequence>
<dbReference type="CDD" id="cd01822">
    <property type="entry name" value="Lysophospholipase_L1_like"/>
    <property type="match status" value="1"/>
</dbReference>
<evidence type="ECO:0000256" key="1">
    <source>
        <dbReference type="SAM" id="SignalP"/>
    </source>
</evidence>
<evidence type="ECO:0000259" key="2">
    <source>
        <dbReference type="Pfam" id="PF13472"/>
    </source>
</evidence>
<dbReference type="InterPro" id="IPR051532">
    <property type="entry name" value="Ester_Hydrolysis_Enzymes"/>
</dbReference>
<dbReference type="PANTHER" id="PTHR30383">
    <property type="entry name" value="THIOESTERASE 1/PROTEASE 1/LYSOPHOSPHOLIPASE L1"/>
    <property type="match status" value="1"/>
</dbReference>
<dbReference type="AlphaFoldDB" id="A0A261R392"/>
<reference evidence="3" key="1">
    <citation type="submission" date="2017-05" db="EMBL/GenBank/DDBJ databases">
        <title>Complete and WGS of Bordetella genogroups.</title>
        <authorList>
            <person name="Spilker T."/>
            <person name="Lipuma J."/>
        </authorList>
    </citation>
    <scope>NUCLEOTIDE SEQUENCE</scope>
    <source>
        <strain evidence="3">AU21707</strain>
    </source>
</reference>
<protein>
    <submittedName>
        <fullName evidence="3">Arylesterase</fullName>
    </submittedName>
</protein>
<gene>
    <name evidence="3" type="ORF">CAL26_15535</name>
</gene>
<dbReference type="InterPro" id="IPR036514">
    <property type="entry name" value="SGNH_hydro_sf"/>
</dbReference>
<dbReference type="GO" id="GO:0004622">
    <property type="term" value="F:phosphatidylcholine lysophospholipase activity"/>
    <property type="evidence" value="ECO:0007669"/>
    <property type="project" value="TreeGrafter"/>
</dbReference>
<dbReference type="Pfam" id="PF13472">
    <property type="entry name" value="Lipase_GDSL_2"/>
    <property type="match status" value="1"/>
</dbReference>
<keyword evidence="4" id="KW-1185">Reference proteome</keyword>
<dbReference type="SUPFAM" id="SSF52266">
    <property type="entry name" value="SGNH hydrolase"/>
    <property type="match status" value="1"/>
</dbReference>
<proteinExistence type="predicted"/>
<evidence type="ECO:0000313" key="4">
    <source>
        <dbReference type="Proteomes" id="UP000216857"/>
    </source>
</evidence>
<feature type="chain" id="PRO_5012582493" evidence="1">
    <location>
        <begin position="23"/>
        <end position="219"/>
    </location>
</feature>
<feature type="domain" description="SGNH hydrolase-type esterase" evidence="2">
    <location>
        <begin position="43"/>
        <end position="203"/>
    </location>
</feature>
<name>A0A261R392_9BORD</name>
<keyword evidence="1" id="KW-0732">Signal</keyword>
<organism evidence="3 4">
    <name type="scientific">Bordetella genomosp. 9</name>
    <dbReference type="NCBI Taxonomy" id="1416803"/>
    <lineage>
        <taxon>Bacteria</taxon>
        <taxon>Pseudomonadati</taxon>
        <taxon>Pseudomonadota</taxon>
        <taxon>Betaproteobacteria</taxon>
        <taxon>Burkholderiales</taxon>
        <taxon>Alcaligenaceae</taxon>
        <taxon>Bordetella</taxon>
    </lineage>
</organism>
<dbReference type="STRING" id="1416803.CAL13_09905"/>
<dbReference type="RefSeq" id="WP_094849898.1">
    <property type="nucleotide sequence ID" value="NZ_NEVJ01000003.1"/>
</dbReference>
<evidence type="ECO:0000313" key="3">
    <source>
        <dbReference type="EMBL" id="OZI19070.1"/>
    </source>
</evidence>
<dbReference type="OrthoDB" id="9786188at2"/>
<dbReference type="Proteomes" id="UP000216857">
    <property type="component" value="Unassembled WGS sequence"/>
</dbReference>
<accession>A0A261R392</accession>
<dbReference type="Gene3D" id="3.40.50.1110">
    <property type="entry name" value="SGNH hydrolase"/>
    <property type="match status" value="1"/>
</dbReference>
<feature type="signal peptide" evidence="1">
    <location>
        <begin position="1"/>
        <end position="22"/>
    </location>
</feature>
<dbReference type="PANTHER" id="PTHR30383:SF24">
    <property type="entry name" value="THIOESTERASE 1_PROTEASE 1_LYSOPHOSPHOLIPASE L1"/>
    <property type="match status" value="1"/>
</dbReference>